<dbReference type="AlphaFoldDB" id="W9Y8Y0"/>
<accession>W9Y8Y0</accession>
<dbReference type="Pfam" id="PF15377">
    <property type="entry name" value="DUF4604"/>
    <property type="match status" value="1"/>
</dbReference>
<dbReference type="eggNOG" id="ENOG502SF2G">
    <property type="taxonomic scope" value="Eukaryota"/>
</dbReference>
<evidence type="ECO:0000313" key="3">
    <source>
        <dbReference type="EMBL" id="EXJ78829.1"/>
    </source>
</evidence>
<evidence type="ECO:0000259" key="2">
    <source>
        <dbReference type="Pfam" id="PF15377"/>
    </source>
</evidence>
<feature type="domain" description="DUF4604" evidence="2">
    <location>
        <begin position="6"/>
        <end position="187"/>
    </location>
</feature>
<reference evidence="3 4" key="1">
    <citation type="submission" date="2013-03" db="EMBL/GenBank/DDBJ databases">
        <title>The Genome Sequence of Capronia coronata CBS 617.96.</title>
        <authorList>
            <consortium name="The Broad Institute Genomics Platform"/>
            <person name="Cuomo C."/>
            <person name="de Hoog S."/>
            <person name="Gorbushina A."/>
            <person name="Walker B."/>
            <person name="Young S.K."/>
            <person name="Zeng Q."/>
            <person name="Gargeya S."/>
            <person name="Fitzgerald M."/>
            <person name="Haas B."/>
            <person name="Abouelleil A."/>
            <person name="Allen A.W."/>
            <person name="Alvarado L."/>
            <person name="Arachchi H.M."/>
            <person name="Berlin A.M."/>
            <person name="Chapman S.B."/>
            <person name="Gainer-Dewar J."/>
            <person name="Goldberg J."/>
            <person name="Griggs A."/>
            <person name="Gujja S."/>
            <person name="Hansen M."/>
            <person name="Howarth C."/>
            <person name="Imamovic A."/>
            <person name="Ireland A."/>
            <person name="Larimer J."/>
            <person name="McCowan C."/>
            <person name="Murphy C."/>
            <person name="Pearson M."/>
            <person name="Poon T.W."/>
            <person name="Priest M."/>
            <person name="Roberts A."/>
            <person name="Saif S."/>
            <person name="Shea T."/>
            <person name="Sisk P."/>
            <person name="Sykes S."/>
            <person name="Wortman J."/>
            <person name="Nusbaum C."/>
            <person name="Birren B."/>
        </authorList>
    </citation>
    <scope>NUCLEOTIDE SEQUENCE [LARGE SCALE GENOMIC DNA]</scope>
    <source>
        <strain evidence="3 4">CBS 617.96</strain>
    </source>
</reference>
<evidence type="ECO:0000313" key="4">
    <source>
        <dbReference type="Proteomes" id="UP000019484"/>
    </source>
</evidence>
<feature type="compositionally biased region" description="Basic and acidic residues" evidence="1">
    <location>
        <begin position="156"/>
        <end position="173"/>
    </location>
</feature>
<feature type="compositionally biased region" description="Basic and acidic residues" evidence="1">
    <location>
        <begin position="59"/>
        <end position="82"/>
    </location>
</feature>
<protein>
    <recommendedName>
        <fullName evidence="2">DUF4604 domain-containing protein</fullName>
    </recommendedName>
</protein>
<dbReference type="RefSeq" id="XP_007728277.1">
    <property type="nucleotide sequence ID" value="XM_007730087.1"/>
</dbReference>
<comment type="caution">
    <text evidence="3">The sequence shown here is derived from an EMBL/GenBank/DDBJ whole genome shotgun (WGS) entry which is preliminary data.</text>
</comment>
<feature type="compositionally biased region" description="Basic and acidic residues" evidence="1">
    <location>
        <begin position="96"/>
        <end position="108"/>
    </location>
</feature>
<sequence length="190" mass="21145">MAFNAKNLEYNKQEPAFLRKLRGEFGGLDGRHNIQIARPKKDRLKTGDDDDDPVILDEQGERVDKAEFERRMKEDEVEKELAGEVNGEGEPEAQGEAERQKATERQRVTEIGAATGPKKRKAVKVVGEYGEDGEGDSNENHSDDNSGSHSKQVAHKKAEESEAKPTKKKDSVTAKKKAKKIKLSFDDPDG</sequence>
<feature type="region of interest" description="Disordered" evidence="1">
    <location>
        <begin position="39"/>
        <end position="190"/>
    </location>
</feature>
<proteinExistence type="predicted"/>
<dbReference type="OrthoDB" id="5388322at2759"/>
<gene>
    <name evidence="3" type="ORF">A1O1_09231</name>
</gene>
<dbReference type="EMBL" id="AMWN01000011">
    <property type="protein sequence ID" value="EXJ78829.1"/>
    <property type="molecule type" value="Genomic_DNA"/>
</dbReference>
<dbReference type="Proteomes" id="UP000019484">
    <property type="component" value="Unassembled WGS sequence"/>
</dbReference>
<name>W9Y8Y0_9EURO</name>
<dbReference type="HOGENOM" id="CLU_096170_1_1_1"/>
<keyword evidence="4" id="KW-1185">Reference proteome</keyword>
<evidence type="ECO:0000256" key="1">
    <source>
        <dbReference type="SAM" id="MobiDB-lite"/>
    </source>
</evidence>
<organism evidence="3 4">
    <name type="scientific">Capronia coronata CBS 617.96</name>
    <dbReference type="NCBI Taxonomy" id="1182541"/>
    <lineage>
        <taxon>Eukaryota</taxon>
        <taxon>Fungi</taxon>
        <taxon>Dikarya</taxon>
        <taxon>Ascomycota</taxon>
        <taxon>Pezizomycotina</taxon>
        <taxon>Eurotiomycetes</taxon>
        <taxon>Chaetothyriomycetidae</taxon>
        <taxon>Chaetothyriales</taxon>
        <taxon>Herpotrichiellaceae</taxon>
        <taxon>Capronia</taxon>
    </lineage>
</organism>
<dbReference type="InterPro" id="IPR027911">
    <property type="entry name" value="DUF4604"/>
</dbReference>
<dbReference type="GeneID" id="19164076"/>